<dbReference type="SUPFAM" id="SSF56300">
    <property type="entry name" value="Metallo-dependent phosphatases"/>
    <property type="match status" value="1"/>
</dbReference>
<dbReference type="AlphaFoldDB" id="A0A2N8HB29"/>
<comment type="caution">
    <text evidence="3">The sequence shown here is derived from an EMBL/GenBank/DDBJ whole genome shotgun (WGS) entry which is preliminary data.</text>
</comment>
<dbReference type="EMBL" id="PJKA01000013">
    <property type="protein sequence ID" value="PNC17058.1"/>
    <property type="molecule type" value="Genomic_DNA"/>
</dbReference>
<evidence type="ECO:0000313" key="3">
    <source>
        <dbReference type="EMBL" id="PNC17058.1"/>
    </source>
</evidence>
<dbReference type="OrthoDB" id="198460at2"/>
<evidence type="ECO:0000313" key="4">
    <source>
        <dbReference type="Proteomes" id="UP000236000"/>
    </source>
</evidence>
<dbReference type="Gene3D" id="3.60.21.10">
    <property type="match status" value="1"/>
</dbReference>
<protein>
    <recommendedName>
        <fullName evidence="2">Calcineurin-like phosphoesterase domain-containing protein</fullName>
    </recommendedName>
</protein>
<evidence type="ECO:0000259" key="2">
    <source>
        <dbReference type="Pfam" id="PF12850"/>
    </source>
</evidence>
<dbReference type="Proteomes" id="UP000236000">
    <property type="component" value="Unassembled WGS sequence"/>
</dbReference>
<evidence type="ECO:0000256" key="1">
    <source>
        <dbReference type="ARBA" id="ARBA00008950"/>
    </source>
</evidence>
<name>A0A2N8HB29_9BACT</name>
<accession>A0A2N8HB29</accession>
<sequence length="284" mass="31929">MPCCFPTPAALMIQELALAPGERARFISDIHFGHAKALVREPEELSFLLEGCTHLVVCGDLSETRESPYRAEGLEKRARFLQMCRAAGVRPILLAGNHDPDEEAGLLKLQGGRVCALHGHALFKEVAPWGWEYLKNKQASRDLVAAFPEADTDLRQRLELARAMSVLVPPIYTRSTAYGNKLVRFLVHSAWPPERPVQILLAWLTMMRRMRRFTDRFFPEAEVVIFGHLHRRAVAGKRGRRLYVNLGACFHHAECYAADVTAEGAVSIRSYTPEGYNGPAEILR</sequence>
<reference evidence="3 4" key="1">
    <citation type="journal article" date="2017" name="BMC Genomics">
        <title>Genome sequencing of 39 Akkermansia muciniphila isolates reveals its population structure, genomic and functional diverisity, and global distribution in mammalian gut microbiotas.</title>
        <authorList>
            <person name="Guo X."/>
            <person name="Li S."/>
            <person name="Zhang J."/>
            <person name="Wu F."/>
            <person name="Li X."/>
            <person name="Wu D."/>
            <person name="Zhang M."/>
            <person name="Ou Z."/>
            <person name="Jie Z."/>
            <person name="Yan Q."/>
            <person name="Li P."/>
            <person name="Yi J."/>
            <person name="Peng Y."/>
        </authorList>
    </citation>
    <scope>NUCLEOTIDE SEQUENCE [LARGE SCALE GENOMIC DNA]</scope>
    <source>
        <strain evidence="3 4">GP24</strain>
    </source>
</reference>
<feature type="domain" description="Calcineurin-like phosphoesterase" evidence="2">
    <location>
        <begin position="26"/>
        <end position="250"/>
    </location>
</feature>
<dbReference type="InterPro" id="IPR029052">
    <property type="entry name" value="Metallo-depent_PP-like"/>
</dbReference>
<proteinExistence type="inferred from homology"/>
<dbReference type="InterPro" id="IPR024654">
    <property type="entry name" value="Calcineurin-like_PHP_lpxH"/>
</dbReference>
<organism evidence="3 4">
    <name type="scientific">Akkermansia muciniphila</name>
    <dbReference type="NCBI Taxonomy" id="239935"/>
    <lineage>
        <taxon>Bacteria</taxon>
        <taxon>Pseudomonadati</taxon>
        <taxon>Verrucomicrobiota</taxon>
        <taxon>Verrucomicrobiia</taxon>
        <taxon>Verrucomicrobiales</taxon>
        <taxon>Akkermansiaceae</taxon>
        <taxon>Akkermansia</taxon>
    </lineage>
</organism>
<dbReference type="Pfam" id="PF12850">
    <property type="entry name" value="Metallophos_2"/>
    <property type="match status" value="1"/>
</dbReference>
<gene>
    <name evidence="3" type="ORF">CXU22_10475</name>
</gene>
<comment type="similarity">
    <text evidence="1">Belongs to the metallophosphoesterase superfamily. YfcE family.</text>
</comment>